<evidence type="ECO:0000313" key="2">
    <source>
        <dbReference type="EMBL" id="GAG91542.1"/>
    </source>
</evidence>
<protein>
    <recommendedName>
        <fullName evidence="1">DUF6602 domain-containing protein</fullName>
    </recommendedName>
</protein>
<accession>X1CEM6</accession>
<comment type="caution">
    <text evidence="2">The sequence shown here is derived from an EMBL/GenBank/DDBJ whole genome shotgun (WGS) entry which is preliminary data.</text>
</comment>
<sequence length="124" mass="13625">MENELYKTLGDAKCQELSKKSNTLWKMLELSESRKSTQIGGAVLEGIAKDFIREFLPAGFGLKSGLIFDAQNKRTSPQIDGIIYGGVALLEFSDVVVVEKEQVKAILEVKSWIDTPNIFGAKSG</sequence>
<dbReference type="AlphaFoldDB" id="X1CEM6"/>
<dbReference type="InterPro" id="IPR046537">
    <property type="entry name" value="DUF6602"/>
</dbReference>
<name>X1CEM6_9ZZZZ</name>
<evidence type="ECO:0000259" key="1">
    <source>
        <dbReference type="Pfam" id="PF20247"/>
    </source>
</evidence>
<dbReference type="Pfam" id="PF20247">
    <property type="entry name" value="DUF6602"/>
    <property type="match status" value="1"/>
</dbReference>
<proteinExistence type="predicted"/>
<organism evidence="2">
    <name type="scientific">marine sediment metagenome</name>
    <dbReference type="NCBI Taxonomy" id="412755"/>
    <lineage>
        <taxon>unclassified sequences</taxon>
        <taxon>metagenomes</taxon>
        <taxon>ecological metagenomes</taxon>
    </lineage>
</organism>
<reference evidence="2" key="1">
    <citation type="journal article" date="2014" name="Front. Microbiol.">
        <title>High frequency of phylogenetically diverse reductive dehalogenase-homologous genes in deep subseafloor sedimentary metagenomes.</title>
        <authorList>
            <person name="Kawai M."/>
            <person name="Futagami T."/>
            <person name="Toyoda A."/>
            <person name="Takaki Y."/>
            <person name="Nishi S."/>
            <person name="Hori S."/>
            <person name="Arai W."/>
            <person name="Tsubouchi T."/>
            <person name="Morono Y."/>
            <person name="Uchiyama I."/>
            <person name="Ito T."/>
            <person name="Fujiyama A."/>
            <person name="Inagaki F."/>
            <person name="Takami H."/>
        </authorList>
    </citation>
    <scope>NUCLEOTIDE SEQUENCE</scope>
    <source>
        <strain evidence="2">Expedition CK06-06</strain>
    </source>
</reference>
<dbReference type="EMBL" id="BART01025967">
    <property type="protein sequence ID" value="GAG91542.1"/>
    <property type="molecule type" value="Genomic_DNA"/>
</dbReference>
<feature type="domain" description="DUF6602" evidence="1">
    <location>
        <begin position="35"/>
        <end position="115"/>
    </location>
</feature>
<gene>
    <name evidence="2" type="ORF">S01H4_46463</name>
</gene>
<feature type="non-terminal residue" evidence="2">
    <location>
        <position position="124"/>
    </location>
</feature>